<keyword evidence="3" id="KW-0238">DNA-binding</keyword>
<comment type="subcellular location">
    <subcellularLocation>
        <location evidence="1">Nucleus</location>
    </subcellularLocation>
</comment>
<dbReference type="InterPro" id="IPR015300">
    <property type="entry name" value="DNA-bd_pseudobarrel_sf"/>
</dbReference>
<dbReference type="AlphaFoldDB" id="A0AA39ACC6"/>
<keyword evidence="4" id="KW-0804">Transcription</keyword>
<proteinExistence type="predicted"/>
<sequence length="348" mass="39638">MQSGCRGQSPYHFFKVVLPSNANDKKLKIPPKFVGIFGDELTAAATLTTPTGHIWPVRLEMASVNNCWFCDGWQEFAEHHSILAGYFLVFDYEGNSNFKISIFDLTTCEISYPCNPSNGSEKQYHGKRSSVHPEEEMEDDVSVEILGSSLPFQAPTSLKSAKTSFKSGLGIKKHGRNDDSFQSPKSKRVCFRESKKYKMDSQMFDHNQTESDVSVIERRKEAKTRVRTPSPKRCGRTKGRQRILHAPRISKPANPSFSVTMRPYNIESKFLNVPAAFARKYLRRKSIELRDSGGGQWPLKCLYHQRGSVMLSKGWNGFVEEKHLKEGDICFFELVHRKDPVLKVSIFQ</sequence>
<dbReference type="Pfam" id="PF02362">
    <property type="entry name" value="B3"/>
    <property type="match status" value="2"/>
</dbReference>
<feature type="region of interest" description="Disordered" evidence="6">
    <location>
        <begin position="219"/>
        <end position="240"/>
    </location>
</feature>
<dbReference type="PROSITE" id="PS50863">
    <property type="entry name" value="B3"/>
    <property type="match status" value="2"/>
</dbReference>
<dbReference type="Proteomes" id="UP001168098">
    <property type="component" value="Unassembled WGS sequence"/>
</dbReference>
<dbReference type="SUPFAM" id="SSF101936">
    <property type="entry name" value="DNA-binding pseudobarrel domain"/>
    <property type="match status" value="2"/>
</dbReference>
<evidence type="ECO:0000256" key="3">
    <source>
        <dbReference type="ARBA" id="ARBA00023125"/>
    </source>
</evidence>
<accession>A0AA39ACC6</accession>
<dbReference type="GO" id="GO:0003677">
    <property type="term" value="F:DNA binding"/>
    <property type="evidence" value="ECO:0007669"/>
    <property type="project" value="UniProtKB-KW"/>
</dbReference>
<feature type="domain" description="TF-B3" evidence="7">
    <location>
        <begin position="256"/>
        <end position="348"/>
    </location>
</feature>
<protein>
    <recommendedName>
        <fullName evidence="7">TF-B3 domain-containing protein</fullName>
    </recommendedName>
</protein>
<gene>
    <name evidence="8" type="ORF">PVL29_003120</name>
</gene>
<evidence type="ECO:0000313" key="8">
    <source>
        <dbReference type="EMBL" id="KAJ9704911.1"/>
    </source>
</evidence>
<name>A0AA39ACC6_VITRO</name>
<evidence type="ECO:0000256" key="4">
    <source>
        <dbReference type="ARBA" id="ARBA00023163"/>
    </source>
</evidence>
<reference evidence="8 9" key="1">
    <citation type="journal article" date="2023" name="BMC Biotechnol.">
        <title>Vitis rotundifolia cv Carlos genome sequencing.</title>
        <authorList>
            <person name="Huff M."/>
            <person name="Hulse-Kemp A."/>
            <person name="Scheffler B."/>
            <person name="Youngblood R."/>
            <person name="Simpson S."/>
            <person name="Babiker E."/>
            <person name="Staton M."/>
        </authorList>
    </citation>
    <scope>NUCLEOTIDE SEQUENCE [LARGE SCALE GENOMIC DNA]</scope>
    <source>
        <tissue evidence="8">Leaf</tissue>
    </source>
</reference>
<dbReference type="CDD" id="cd10017">
    <property type="entry name" value="B3_DNA"/>
    <property type="match status" value="2"/>
</dbReference>
<evidence type="ECO:0000256" key="1">
    <source>
        <dbReference type="ARBA" id="ARBA00004123"/>
    </source>
</evidence>
<evidence type="ECO:0000313" key="9">
    <source>
        <dbReference type="Proteomes" id="UP001168098"/>
    </source>
</evidence>
<keyword evidence="5" id="KW-0539">Nucleus</keyword>
<dbReference type="PANTHER" id="PTHR31920:SF51">
    <property type="entry name" value="BINDING PROTEIN, PUTATIVE-RELATED"/>
    <property type="match status" value="1"/>
</dbReference>
<dbReference type="InterPro" id="IPR003340">
    <property type="entry name" value="B3_DNA-bd"/>
</dbReference>
<dbReference type="InterPro" id="IPR050655">
    <property type="entry name" value="Plant_B3_domain"/>
</dbReference>
<dbReference type="Gene3D" id="2.40.330.10">
    <property type="entry name" value="DNA-binding pseudobarrel domain"/>
    <property type="match status" value="2"/>
</dbReference>
<evidence type="ECO:0000256" key="5">
    <source>
        <dbReference type="ARBA" id="ARBA00023242"/>
    </source>
</evidence>
<organism evidence="8 9">
    <name type="scientific">Vitis rotundifolia</name>
    <name type="common">Muscadine grape</name>
    <dbReference type="NCBI Taxonomy" id="103349"/>
    <lineage>
        <taxon>Eukaryota</taxon>
        <taxon>Viridiplantae</taxon>
        <taxon>Streptophyta</taxon>
        <taxon>Embryophyta</taxon>
        <taxon>Tracheophyta</taxon>
        <taxon>Spermatophyta</taxon>
        <taxon>Magnoliopsida</taxon>
        <taxon>eudicotyledons</taxon>
        <taxon>Gunneridae</taxon>
        <taxon>Pentapetalae</taxon>
        <taxon>rosids</taxon>
        <taxon>Vitales</taxon>
        <taxon>Vitaceae</taxon>
        <taxon>Viteae</taxon>
        <taxon>Vitis</taxon>
    </lineage>
</organism>
<comment type="caution">
    <text evidence="8">The sequence shown here is derived from an EMBL/GenBank/DDBJ whole genome shotgun (WGS) entry which is preliminary data.</text>
</comment>
<feature type="domain" description="TF-B3" evidence="7">
    <location>
        <begin position="12"/>
        <end position="106"/>
    </location>
</feature>
<keyword evidence="2" id="KW-0805">Transcription regulation</keyword>
<dbReference type="GO" id="GO:0005634">
    <property type="term" value="C:nucleus"/>
    <property type="evidence" value="ECO:0007669"/>
    <property type="project" value="UniProtKB-SubCell"/>
</dbReference>
<keyword evidence="9" id="KW-1185">Reference proteome</keyword>
<evidence type="ECO:0000256" key="6">
    <source>
        <dbReference type="SAM" id="MobiDB-lite"/>
    </source>
</evidence>
<dbReference type="SMART" id="SM01019">
    <property type="entry name" value="B3"/>
    <property type="match status" value="2"/>
</dbReference>
<dbReference type="EMBL" id="JARBHA010000003">
    <property type="protein sequence ID" value="KAJ9704911.1"/>
    <property type="molecule type" value="Genomic_DNA"/>
</dbReference>
<evidence type="ECO:0000256" key="2">
    <source>
        <dbReference type="ARBA" id="ARBA00023015"/>
    </source>
</evidence>
<evidence type="ECO:0000259" key="7">
    <source>
        <dbReference type="PROSITE" id="PS50863"/>
    </source>
</evidence>
<dbReference type="PANTHER" id="PTHR31920">
    <property type="entry name" value="B3 DOMAIN-CONTAINING"/>
    <property type="match status" value="1"/>
</dbReference>